<dbReference type="CTD" id="51534"/>
<evidence type="ECO:0000256" key="3">
    <source>
        <dbReference type="ARBA" id="ARBA00007895"/>
    </source>
</evidence>
<name>A0AAJ6VZ60_9ACAR</name>
<dbReference type="AlphaFoldDB" id="A0AAJ6VZ60"/>
<evidence type="ECO:0000256" key="2">
    <source>
        <dbReference type="ARBA" id="ARBA00004496"/>
    </source>
</evidence>
<keyword evidence="12" id="KW-1185">Reference proteome</keyword>
<keyword evidence="6" id="KW-0967">Endosome</keyword>
<keyword evidence="7" id="KW-0653">Protein transport</keyword>
<organism evidence="12 13">
    <name type="scientific">Galendromus occidentalis</name>
    <name type="common">western predatory mite</name>
    <dbReference type="NCBI Taxonomy" id="34638"/>
    <lineage>
        <taxon>Eukaryota</taxon>
        <taxon>Metazoa</taxon>
        <taxon>Ecdysozoa</taxon>
        <taxon>Arthropoda</taxon>
        <taxon>Chelicerata</taxon>
        <taxon>Arachnida</taxon>
        <taxon>Acari</taxon>
        <taxon>Parasitiformes</taxon>
        <taxon>Mesostigmata</taxon>
        <taxon>Gamasina</taxon>
        <taxon>Phytoseioidea</taxon>
        <taxon>Phytoseiidae</taxon>
        <taxon>Typhlodrominae</taxon>
        <taxon>Galendromus</taxon>
    </lineage>
</organism>
<dbReference type="GO" id="GO:0032511">
    <property type="term" value="P:late endosome to vacuole transport via multivesicular body sorting pathway"/>
    <property type="evidence" value="ECO:0007669"/>
    <property type="project" value="InterPro"/>
</dbReference>
<dbReference type="InterPro" id="IPR044538">
    <property type="entry name" value="Vta1-like"/>
</dbReference>
<dbReference type="InterPro" id="IPR023175">
    <property type="entry name" value="Vta1/CALS_N_sf"/>
</dbReference>
<feature type="region of interest" description="Disordered" evidence="9">
    <location>
        <begin position="156"/>
        <end position="248"/>
    </location>
</feature>
<accession>A0AAJ6VZ60</accession>
<dbReference type="InterPro" id="IPR039431">
    <property type="entry name" value="Vta1/CALS_N"/>
</dbReference>
<dbReference type="GO" id="GO:0010008">
    <property type="term" value="C:endosome membrane"/>
    <property type="evidence" value="ECO:0007669"/>
    <property type="project" value="UniProtKB-SubCell"/>
</dbReference>
<dbReference type="Gene3D" id="1.25.40.270">
    <property type="entry name" value="Vacuolar protein sorting-associated protein vta1"/>
    <property type="match status" value="1"/>
</dbReference>
<evidence type="ECO:0000259" key="10">
    <source>
        <dbReference type="Pfam" id="PF04652"/>
    </source>
</evidence>
<dbReference type="GO" id="GO:0015031">
    <property type="term" value="P:protein transport"/>
    <property type="evidence" value="ECO:0007669"/>
    <property type="project" value="UniProtKB-KW"/>
</dbReference>
<evidence type="ECO:0000259" key="11">
    <source>
        <dbReference type="Pfam" id="PF18097"/>
    </source>
</evidence>
<comment type="subcellular location">
    <subcellularLocation>
        <location evidence="2">Cytoplasm</location>
    </subcellularLocation>
    <subcellularLocation>
        <location evidence="1">Endosome membrane</location>
        <topology evidence="1">Peripheral membrane protein</topology>
    </subcellularLocation>
</comment>
<evidence type="ECO:0000256" key="1">
    <source>
        <dbReference type="ARBA" id="ARBA00004481"/>
    </source>
</evidence>
<gene>
    <name evidence="13" type="primary">LOC100903714</name>
</gene>
<keyword evidence="5" id="KW-0963">Cytoplasm</keyword>
<dbReference type="InterPro" id="IPR041212">
    <property type="entry name" value="Vta1_C"/>
</dbReference>
<dbReference type="Pfam" id="PF18097">
    <property type="entry name" value="Vta1_C"/>
    <property type="match status" value="1"/>
</dbReference>
<protein>
    <submittedName>
        <fullName evidence="13">Vacuolar protein sorting-associated protein VTA1 homolog</fullName>
    </submittedName>
</protein>
<dbReference type="RefSeq" id="XP_003746613.1">
    <property type="nucleotide sequence ID" value="XM_003746565.3"/>
</dbReference>
<dbReference type="PANTHER" id="PTHR46009:SF1">
    <property type="entry name" value="VACUOLAR PROTEIN SORTING-ASSOCIATED PROTEIN VTA1 HOMOLOG"/>
    <property type="match status" value="1"/>
</dbReference>
<feature type="compositionally biased region" description="Pro residues" evidence="9">
    <location>
        <begin position="219"/>
        <end position="236"/>
    </location>
</feature>
<feature type="domain" description="Vta1/callose synthase N-terminal" evidence="10">
    <location>
        <begin position="15"/>
        <end position="155"/>
    </location>
</feature>
<sequence length="322" mass="34541">MAAGGSQVPTSLKAIAPYIKIAVMHDAKNPVIAYWCRFYALEKGLKINKSDDDRNYLMSLMDLLEKAKQQNHDDEAYSNDLVAQSQIEAHALKLFNVADQQDKNANFDTSLIRIFHTAGYLFDVLGSFGEISEENLRLSRYAKCKAADIHKCLKEGRQPVPGPMKGDDEGFEEDGLGAGANARAAGPSNFVPTPMPRANVGGGEFDMGLPQVPQAPAAPQDPAPSAHPPPQVPQQPPRDESLGAYPKVPQYSNTASVAPAAPVPVPPPTPAGGLPSISTDQVLKAQKYCKYANSALTYEDINTAVLNLHKALALLTTGVDPQ</sequence>
<reference evidence="13" key="1">
    <citation type="submission" date="2025-08" db="UniProtKB">
        <authorList>
            <consortium name="RefSeq"/>
        </authorList>
    </citation>
    <scope>IDENTIFICATION</scope>
</reference>
<evidence type="ECO:0000256" key="4">
    <source>
        <dbReference type="ARBA" id="ARBA00022448"/>
    </source>
</evidence>
<evidence type="ECO:0000256" key="5">
    <source>
        <dbReference type="ARBA" id="ARBA00022490"/>
    </source>
</evidence>
<dbReference type="GeneID" id="100903714"/>
<keyword evidence="8" id="KW-0472">Membrane</keyword>
<evidence type="ECO:0000256" key="8">
    <source>
        <dbReference type="ARBA" id="ARBA00023136"/>
    </source>
</evidence>
<evidence type="ECO:0000313" key="12">
    <source>
        <dbReference type="Proteomes" id="UP000694867"/>
    </source>
</evidence>
<dbReference type="Proteomes" id="UP000694867">
    <property type="component" value="Unplaced"/>
</dbReference>
<keyword evidence="4" id="KW-0813">Transport</keyword>
<comment type="similarity">
    <text evidence="3">Belongs to the VTA1 family.</text>
</comment>
<feature type="domain" description="Vta1 C-terminal" evidence="11">
    <location>
        <begin position="280"/>
        <end position="316"/>
    </location>
</feature>
<evidence type="ECO:0000256" key="7">
    <source>
        <dbReference type="ARBA" id="ARBA00022927"/>
    </source>
</evidence>
<evidence type="ECO:0000256" key="6">
    <source>
        <dbReference type="ARBA" id="ARBA00022753"/>
    </source>
</evidence>
<proteinExistence type="inferred from homology"/>
<dbReference type="PANTHER" id="PTHR46009">
    <property type="entry name" value="VACUOLAR PROTEIN SORTING-ASSOCIATED PROTEIN VTA1 HOMOLOG"/>
    <property type="match status" value="1"/>
</dbReference>
<dbReference type="GO" id="GO:0005771">
    <property type="term" value="C:multivesicular body"/>
    <property type="evidence" value="ECO:0007669"/>
    <property type="project" value="TreeGrafter"/>
</dbReference>
<dbReference type="Gene3D" id="1.20.5.420">
    <property type="entry name" value="Immunoglobulin FC, subunit C"/>
    <property type="match status" value="1"/>
</dbReference>
<evidence type="ECO:0000256" key="9">
    <source>
        <dbReference type="SAM" id="MobiDB-lite"/>
    </source>
</evidence>
<evidence type="ECO:0000313" key="13">
    <source>
        <dbReference type="RefSeq" id="XP_003746613.1"/>
    </source>
</evidence>
<dbReference type="Pfam" id="PF04652">
    <property type="entry name" value="Vta1"/>
    <property type="match status" value="1"/>
</dbReference>
<dbReference type="KEGG" id="goe:100903714"/>